<sequence length="295" mass="33381">MKIGLVLAGGGARGAYQIGVWRALRELNIEKYVKVISGTSIGALNAVLFMKGDLSLAEEIWKNIKPNEILPINQADLKIRKTLLDVGIKNIHFIKKYIPKMILGGNISRGGLEKIIDNLELNFITDSDIRCYVTCTDIDKLEAKHFLINKYSCDEIKKILLASSAIPMIYEKQKVEGEEYLDGGIVDNVPIESIYDEVCDLLIIVHLSKESKIDKRKFNNLDIIEIVPSVVEDGALDGVLEFDSKISKERMIVGYDDTINTITPIIKLVRFLDKEENKMTKERNNIIKRIKNIFK</sequence>
<dbReference type="PROSITE" id="PS51635">
    <property type="entry name" value="PNPLA"/>
    <property type="match status" value="1"/>
</dbReference>
<feature type="active site" description="Nucleophile" evidence="4">
    <location>
        <position position="40"/>
    </location>
</feature>
<dbReference type="SUPFAM" id="SSF52151">
    <property type="entry name" value="FabD/lysophospholipase-like"/>
    <property type="match status" value="1"/>
</dbReference>
<dbReference type="RefSeq" id="WP_066679265.1">
    <property type="nucleotide sequence ID" value="NZ_CABMIZ010000075.1"/>
</dbReference>
<dbReference type="InterPro" id="IPR016035">
    <property type="entry name" value="Acyl_Trfase/lysoPLipase"/>
</dbReference>
<evidence type="ECO:0000256" key="1">
    <source>
        <dbReference type="ARBA" id="ARBA00022801"/>
    </source>
</evidence>
<reference evidence="6 8" key="1">
    <citation type="submission" date="2017-09" db="EMBL/GenBank/DDBJ databases">
        <authorList>
            <person name="Thomas P."/>
            <person name="Seyboldt C."/>
        </authorList>
    </citation>
    <scope>NUCLEOTIDE SEQUENCE [LARGE SCALE GENOMIC DNA]</scope>
    <source>
        <strain evidence="6 8">DSM 7534</strain>
    </source>
</reference>
<dbReference type="AlphaFoldDB" id="A0A9N7JKQ2"/>
<protein>
    <submittedName>
        <fullName evidence="6 7">Phospholipase</fullName>
    </submittedName>
</protein>
<feature type="short sequence motif" description="DGA/G" evidence="4">
    <location>
        <begin position="182"/>
        <end position="184"/>
    </location>
</feature>
<dbReference type="GO" id="GO:0016042">
    <property type="term" value="P:lipid catabolic process"/>
    <property type="evidence" value="ECO:0007669"/>
    <property type="project" value="UniProtKB-UniRule"/>
</dbReference>
<dbReference type="Gene3D" id="3.40.1090.10">
    <property type="entry name" value="Cytosolic phospholipase A2 catalytic domain"/>
    <property type="match status" value="2"/>
</dbReference>
<dbReference type="Pfam" id="PF01734">
    <property type="entry name" value="Patatin"/>
    <property type="match status" value="1"/>
</dbReference>
<dbReference type="KEGG" id="csep:CP523_06815"/>
<dbReference type="OrthoDB" id="9770965at2"/>
<dbReference type="GO" id="GO:0016787">
    <property type="term" value="F:hydrolase activity"/>
    <property type="evidence" value="ECO:0007669"/>
    <property type="project" value="UniProtKB-UniRule"/>
</dbReference>
<reference evidence="7" key="2">
    <citation type="submission" date="2022-06" db="EMBL/GenBank/DDBJ databases">
        <authorList>
            <person name="Holder M.E."/>
            <person name="Ajami N.J."/>
            <person name="Petrosino J.F."/>
        </authorList>
    </citation>
    <scope>NUCLEOTIDE SEQUENCE</scope>
    <source>
        <strain evidence="7">RMA 8861</strain>
    </source>
</reference>
<dbReference type="InterPro" id="IPR002641">
    <property type="entry name" value="PNPLA_dom"/>
</dbReference>
<dbReference type="EMBL" id="CP099799">
    <property type="protein sequence ID" value="USS00777.1"/>
    <property type="molecule type" value="Genomic_DNA"/>
</dbReference>
<evidence type="ECO:0000313" key="6">
    <source>
        <dbReference type="EMBL" id="AYE34193.1"/>
    </source>
</evidence>
<organism evidence="6 8">
    <name type="scientific">Clostridium septicum</name>
    <dbReference type="NCBI Taxonomy" id="1504"/>
    <lineage>
        <taxon>Bacteria</taxon>
        <taxon>Bacillati</taxon>
        <taxon>Bacillota</taxon>
        <taxon>Clostridia</taxon>
        <taxon>Eubacteriales</taxon>
        <taxon>Clostridiaceae</taxon>
        <taxon>Clostridium</taxon>
    </lineage>
</organism>
<name>A0A9N7JKQ2_CLOSE</name>
<keyword evidence="3 4" id="KW-0443">Lipid metabolism</keyword>
<evidence type="ECO:0000256" key="4">
    <source>
        <dbReference type="PROSITE-ProRule" id="PRU01161"/>
    </source>
</evidence>
<dbReference type="GeneID" id="303560383"/>
<dbReference type="Proteomes" id="UP000280586">
    <property type="component" value="Chromosome"/>
</dbReference>
<evidence type="ECO:0000313" key="8">
    <source>
        <dbReference type="Proteomes" id="UP000280586"/>
    </source>
</evidence>
<dbReference type="EMBL" id="CP023671">
    <property type="protein sequence ID" value="AYE34193.1"/>
    <property type="molecule type" value="Genomic_DNA"/>
</dbReference>
<feature type="active site" description="Proton acceptor" evidence="4">
    <location>
        <position position="182"/>
    </location>
</feature>
<feature type="short sequence motif" description="GXGXXG" evidence="4">
    <location>
        <begin position="9"/>
        <end position="14"/>
    </location>
</feature>
<evidence type="ECO:0000256" key="2">
    <source>
        <dbReference type="ARBA" id="ARBA00022963"/>
    </source>
</evidence>
<dbReference type="PANTHER" id="PTHR14226:SF29">
    <property type="entry name" value="NEUROPATHY TARGET ESTERASE SWS"/>
    <property type="match status" value="1"/>
</dbReference>
<evidence type="ECO:0000259" key="5">
    <source>
        <dbReference type="PROSITE" id="PS51635"/>
    </source>
</evidence>
<keyword evidence="1 4" id="KW-0378">Hydrolase</keyword>
<dbReference type="CDD" id="cd07209">
    <property type="entry name" value="Pat_hypo_Ecoli_Z1214_like"/>
    <property type="match status" value="1"/>
</dbReference>
<gene>
    <name evidence="6" type="ORF">CP523_06815</name>
    <name evidence="7" type="ORF">NH397_15140</name>
</gene>
<feature type="domain" description="PNPLA" evidence="5">
    <location>
        <begin position="5"/>
        <end position="195"/>
    </location>
</feature>
<keyword evidence="2 4" id="KW-0442">Lipid degradation</keyword>
<proteinExistence type="predicted"/>
<evidence type="ECO:0000313" key="9">
    <source>
        <dbReference type="Proteomes" id="UP001055437"/>
    </source>
</evidence>
<evidence type="ECO:0000256" key="3">
    <source>
        <dbReference type="ARBA" id="ARBA00023098"/>
    </source>
</evidence>
<dbReference type="Proteomes" id="UP001055437">
    <property type="component" value="Chromosome"/>
</dbReference>
<feature type="short sequence motif" description="GXSXG" evidence="4">
    <location>
        <begin position="38"/>
        <end position="42"/>
    </location>
</feature>
<dbReference type="InterPro" id="IPR050301">
    <property type="entry name" value="NTE"/>
</dbReference>
<dbReference type="PANTHER" id="PTHR14226">
    <property type="entry name" value="NEUROPATHY TARGET ESTERASE/SWISS CHEESE D.MELANOGASTER"/>
    <property type="match status" value="1"/>
</dbReference>
<evidence type="ECO:0000313" key="7">
    <source>
        <dbReference type="EMBL" id="USS00777.1"/>
    </source>
</evidence>
<keyword evidence="9" id="KW-1185">Reference proteome</keyword>
<accession>A0A9N7JKQ2</accession>